<dbReference type="AlphaFoldDB" id="A0A4U5NUF8"/>
<keyword evidence="1" id="KW-1133">Transmembrane helix</keyword>
<dbReference type="Proteomes" id="UP000298663">
    <property type="component" value="Unassembled WGS sequence"/>
</dbReference>
<keyword evidence="4" id="KW-1185">Reference proteome</keyword>
<reference evidence="3 4" key="2">
    <citation type="journal article" date="2019" name="G3 (Bethesda)">
        <title>Hybrid Assembly of the Genome of the Entomopathogenic Nematode Steinernema carpocapsae Identifies the X-Chromosome.</title>
        <authorList>
            <person name="Serra L."/>
            <person name="Macchietto M."/>
            <person name="Macias-Munoz A."/>
            <person name="McGill C.J."/>
            <person name="Rodriguez I.M."/>
            <person name="Rodriguez B."/>
            <person name="Murad R."/>
            <person name="Mortazavi A."/>
        </authorList>
    </citation>
    <scope>NUCLEOTIDE SEQUENCE [LARGE SCALE GENOMIC DNA]</scope>
    <source>
        <strain evidence="3 4">ALL</strain>
    </source>
</reference>
<evidence type="ECO:0000256" key="2">
    <source>
        <dbReference type="SAM" id="SignalP"/>
    </source>
</evidence>
<reference evidence="3 4" key="1">
    <citation type="journal article" date="2015" name="Genome Biol.">
        <title>Comparative genomics of Steinernema reveals deeply conserved gene regulatory networks.</title>
        <authorList>
            <person name="Dillman A.R."/>
            <person name="Macchietto M."/>
            <person name="Porter C.F."/>
            <person name="Rogers A."/>
            <person name="Williams B."/>
            <person name="Antoshechkin I."/>
            <person name="Lee M.M."/>
            <person name="Goodwin Z."/>
            <person name="Lu X."/>
            <person name="Lewis E.E."/>
            <person name="Goodrich-Blair H."/>
            <person name="Stock S.P."/>
            <person name="Adams B.J."/>
            <person name="Sternberg P.W."/>
            <person name="Mortazavi A."/>
        </authorList>
    </citation>
    <scope>NUCLEOTIDE SEQUENCE [LARGE SCALE GENOMIC DNA]</scope>
    <source>
        <strain evidence="3 4">ALL</strain>
    </source>
</reference>
<feature type="transmembrane region" description="Helical" evidence="1">
    <location>
        <begin position="92"/>
        <end position="125"/>
    </location>
</feature>
<evidence type="ECO:0000313" key="4">
    <source>
        <dbReference type="Proteomes" id="UP000298663"/>
    </source>
</evidence>
<keyword evidence="2" id="KW-0732">Signal</keyword>
<name>A0A4U5NUF8_STECR</name>
<evidence type="ECO:0000256" key="1">
    <source>
        <dbReference type="SAM" id="Phobius"/>
    </source>
</evidence>
<keyword evidence="1" id="KW-0812">Transmembrane</keyword>
<accession>A0A4U5NUF8</accession>
<comment type="caution">
    <text evidence="3">The sequence shown here is derived from an EMBL/GenBank/DDBJ whole genome shotgun (WGS) entry which is preliminary data.</text>
</comment>
<gene>
    <name evidence="3" type="ORF">L596_011311</name>
</gene>
<keyword evidence="1" id="KW-0472">Membrane</keyword>
<feature type="chain" id="PRO_5020425354" evidence="2">
    <location>
        <begin position="24"/>
        <end position="126"/>
    </location>
</feature>
<protein>
    <submittedName>
        <fullName evidence="3">Uncharacterized protein</fullName>
    </submittedName>
</protein>
<feature type="signal peptide" evidence="2">
    <location>
        <begin position="1"/>
        <end position="23"/>
    </location>
</feature>
<proteinExistence type="predicted"/>
<sequence>MKRSVFLALFLTMFVFEFAPATSSLPNTNSAAPASRDTDDGTPTFRFVRTNSVPASSLSSSDLQDSRNSFRVLDYGDNGGSRLHYDNGNSNLFGGFLVGNILLIVLSTFVLIACCYAMLCFCYFWF</sequence>
<evidence type="ECO:0000313" key="3">
    <source>
        <dbReference type="EMBL" id="TKR86793.1"/>
    </source>
</evidence>
<dbReference type="EMBL" id="AZBU02000003">
    <property type="protein sequence ID" value="TKR86793.1"/>
    <property type="molecule type" value="Genomic_DNA"/>
</dbReference>
<organism evidence="3 4">
    <name type="scientific">Steinernema carpocapsae</name>
    <name type="common">Entomopathogenic nematode</name>
    <dbReference type="NCBI Taxonomy" id="34508"/>
    <lineage>
        <taxon>Eukaryota</taxon>
        <taxon>Metazoa</taxon>
        <taxon>Ecdysozoa</taxon>
        <taxon>Nematoda</taxon>
        <taxon>Chromadorea</taxon>
        <taxon>Rhabditida</taxon>
        <taxon>Tylenchina</taxon>
        <taxon>Panagrolaimomorpha</taxon>
        <taxon>Strongyloidoidea</taxon>
        <taxon>Steinernematidae</taxon>
        <taxon>Steinernema</taxon>
    </lineage>
</organism>